<keyword evidence="7" id="KW-1185">Reference proteome</keyword>
<dbReference type="EMBL" id="JAVREN010000022">
    <property type="protein sequence ID" value="MDT0308429.1"/>
    <property type="molecule type" value="Genomic_DNA"/>
</dbReference>
<dbReference type="PRINTS" id="PR00455">
    <property type="entry name" value="HTHTETR"/>
</dbReference>
<feature type="domain" description="HTH tetR-type" evidence="5">
    <location>
        <begin position="10"/>
        <end position="70"/>
    </location>
</feature>
<dbReference type="InterPro" id="IPR050109">
    <property type="entry name" value="HTH-type_TetR-like_transc_reg"/>
</dbReference>
<accession>A0ABU2LA40</accession>
<name>A0ABU2LA40_9ACTN</name>
<keyword evidence="2 4" id="KW-0238">DNA-binding</keyword>
<dbReference type="InterPro" id="IPR041583">
    <property type="entry name" value="TetR_C_31"/>
</dbReference>
<dbReference type="Pfam" id="PF17940">
    <property type="entry name" value="TetR_C_31"/>
    <property type="match status" value="1"/>
</dbReference>
<comment type="caution">
    <text evidence="6">The sequence shown here is derived from an EMBL/GenBank/DDBJ whole genome shotgun (WGS) entry which is preliminary data.</text>
</comment>
<evidence type="ECO:0000256" key="3">
    <source>
        <dbReference type="ARBA" id="ARBA00023163"/>
    </source>
</evidence>
<evidence type="ECO:0000256" key="4">
    <source>
        <dbReference type="PROSITE-ProRule" id="PRU00335"/>
    </source>
</evidence>
<keyword evidence="3" id="KW-0804">Transcription</keyword>
<organism evidence="6 7">
    <name type="scientific">Streptomyces boetiae</name>
    <dbReference type="NCBI Taxonomy" id="3075541"/>
    <lineage>
        <taxon>Bacteria</taxon>
        <taxon>Bacillati</taxon>
        <taxon>Actinomycetota</taxon>
        <taxon>Actinomycetes</taxon>
        <taxon>Kitasatosporales</taxon>
        <taxon>Streptomycetaceae</taxon>
        <taxon>Streptomyces</taxon>
    </lineage>
</organism>
<dbReference type="PROSITE" id="PS50977">
    <property type="entry name" value="HTH_TETR_2"/>
    <property type="match status" value="1"/>
</dbReference>
<dbReference type="InterPro" id="IPR001647">
    <property type="entry name" value="HTH_TetR"/>
</dbReference>
<dbReference type="InterPro" id="IPR009057">
    <property type="entry name" value="Homeodomain-like_sf"/>
</dbReference>
<dbReference type="SUPFAM" id="SSF46689">
    <property type="entry name" value="Homeodomain-like"/>
    <property type="match status" value="1"/>
</dbReference>
<dbReference type="RefSeq" id="WP_311631380.1">
    <property type="nucleotide sequence ID" value="NZ_JAVREN010000022.1"/>
</dbReference>
<dbReference type="PANTHER" id="PTHR30055">
    <property type="entry name" value="HTH-TYPE TRANSCRIPTIONAL REGULATOR RUTR"/>
    <property type="match status" value="1"/>
</dbReference>
<evidence type="ECO:0000256" key="1">
    <source>
        <dbReference type="ARBA" id="ARBA00023015"/>
    </source>
</evidence>
<dbReference type="Pfam" id="PF00440">
    <property type="entry name" value="TetR_N"/>
    <property type="match status" value="1"/>
</dbReference>
<dbReference type="Gene3D" id="1.10.357.10">
    <property type="entry name" value="Tetracycline Repressor, domain 2"/>
    <property type="match status" value="1"/>
</dbReference>
<dbReference type="Proteomes" id="UP001183388">
    <property type="component" value="Unassembled WGS sequence"/>
</dbReference>
<proteinExistence type="predicted"/>
<evidence type="ECO:0000313" key="6">
    <source>
        <dbReference type="EMBL" id="MDT0308429.1"/>
    </source>
</evidence>
<sequence length="201" mass="21271">MTADRRRGRLGGPGPLLEATLALLAEGGPAAVTVRAVARRAGASPGTVSHHFPSVEALLVAAIEHGTDRTVALLERLALDLQDTAEDPAAWADAFAAAIAHSLAGQRAHHLAEFELKLLAARRPALAPAADRIERAYARIVRMSLRALGVPDLETATVRLTAMLTGLLLTELRRNDLPPAVETRLRTALHAELATHGLSLP</sequence>
<protein>
    <submittedName>
        <fullName evidence="6">Helix-turn-helix domain-containing protein</fullName>
    </submittedName>
</protein>
<dbReference type="PANTHER" id="PTHR30055:SF234">
    <property type="entry name" value="HTH-TYPE TRANSCRIPTIONAL REGULATOR BETI"/>
    <property type="match status" value="1"/>
</dbReference>
<evidence type="ECO:0000259" key="5">
    <source>
        <dbReference type="PROSITE" id="PS50977"/>
    </source>
</evidence>
<evidence type="ECO:0000313" key="7">
    <source>
        <dbReference type="Proteomes" id="UP001183388"/>
    </source>
</evidence>
<feature type="DNA-binding region" description="H-T-H motif" evidence="4">
    <location>
        <begin position="33"/>
        <end position="52"/>
    </location>
</feature>
<evidence type="ECO:0000256" key="2">
    <source>
        <dbReference type="ARBA" id="ARBA00023125"/>
    </source>
</evidence>
<gene>
    <name evidence="6" type="ORF">RM780_15880</name>
</gene>
<keyword evidence="1" id="KW-0805">Transcription regulation</keyword>
<reference evidence="7" key="1">
    <citation type="submission" date="2023-07" db="EMBL/GenBank/DDBJ databases">
        <title>30 novel species of actinomycetes from the DSMZ collection.</title>
        <authorList>
            <person name="Nouioui I."/>
        </authorList>
    </citation>
    <scope>NUCLEOTIDE SEQUENCE [LARGE SCALE GENOMIC DNA]</scope>
    <source>
        <strain evidence="7">DSM 44917</strain>
    </source>
</reference>